<proteinExistence type="predicted"/>
<protein>
    <recommendedName>
        <fullName evidence="3">FAD/NAD(P)-binding domain-containing protein</fullName>
    </recommendedName>
</protein>
<gene>
    <name evidence="4" type="ORF">GCM10008957_48990</name>
</gene>
<dbReference type="InterPro" id="IPR023753">
    <property type="entry name" value="FAD/NAD-binding_dom"/>
</dbReference>
<reference evidence="4" key="2">
    <citation type="submission" date="2020-09" db="EMBL/GenBank/DDBJ databases">
        <authorList>
            <person name="Sun Q."/>
            <person name="Ohkuma M."/>
        </authorList>
    </citation>
    <scope>NUCLEOTIDE SEQUENCE</scope>
    <source>
        <strain evidence="4">JCM 31311</strain>
    </source>
</reference>
<dbReference type="PRINTS" id="PR00469">
    <property type="entry name" value="PNDRDTASEII"/>
</dbReference>
<dbReference type="EMBL" id="BMQL01000056">
    <property type="protein sequence ID" value="GGR32737.1"/>
    <property type="molecule type" value="Genomic_DNA"/>
</dbReference>
<dbReference type="RefSeq" id="WP_189093151.1">
    <property type="nucleotide sequence ID" value="NZ_BMQL01000056.1"/>
</dbReference>
<dbReference type="PANTHER" id="PTHR48105">
    <property type="entry name" value="THIOREDOXIN REDUCTASE 1-RELATED-RELATED"/>
    <property type="match status" value="1"/>
</dbReference>
<dbReference type="InterPro" id="IPR036188">
    <property type="entry name" value="FAD/NAD-bd_sf"/>
</dbReference>
<evidence type="ECO:0000256" key="2">
    <source>
        <dbReference type="ARBA" id="ARBA00023002"/>
    </source>
</evidence>
<feature type="domain" description="FAD/NAD(P)-binding" evidence="3">
    <location>
        <begin position="176"/>
        <end position="282"/>
    </location>
</feature>
<dbReference type="PRINTS" id="PR00368">
    <property type="entry name" value="FADPNR"/>
</dbReference>
<keyword evidence="2" id="KW-0560">Oxidoreductase</keyword>
<evidence type="ECO:0000313" key="5">
    <source>
        <dbReference type="Proteomes" id="UP000603865"/>
    </source>
</evidence>
<dbReference type="Gene3D" id="3.50.50.60">
    <property type="entry name" value="FAD/NAD(P)-binding domain"/>
    <property type="match status" value="2"/>
</dbReference>
<reference evidence="4" key="1">
    <citation type="journal article" date="2014" name="Int. J. Syst. Evol. Microbiol.">
        <title>Complete genome sequence of Corynebacterium casei LMG S-19264T (=DSM 44701T), isolated from a smear-ripened cheese.</title>
        <authorList>
            <consortium name="US DOE Joint Genome Institute (JGI-PGF)"/>
            <person name="Walter F."/>
            <person name="Albersmeier A."/>
            <person name="Kalinowski J."/>
            <person name="Ruckert C."/>
        </authorList>
    </citation>
    <scope>NUCLEOTIDE SEQUENCE</scope>
    <source>
        <strain evidence="4">JCM 31311</strain>
    </source>
</reference>
<evidence type="ECO:0000259" key="3">
    <source>
        <dbReference type="Pfam" id="PF07992"/>
    </source>
</evidence>
<organism evidence="4 5">
    <name type="scientific">Deinococcus ruber</name>
    <dbReference type="NCBI Taxonomy" id="1848197"/>
    <lineage>
        <taxon>Bacteria</taxon>
        <taxon>Thermotogati</taxon>
        <taxon>Deinococcota</taxon>
        <taxon>Deinococci</taxon>
        <taxon>Deinococcales</taxon>
        <taxon>Deinococcaceae</taxon>
        <taxon>Deinococcus</taxon>
    </lineage>
</organism>
<comment type="caution">
    <text evidence="4">The sequence shown here is derived from an EMBL/GenBank/DDBJ whole genome shotgun (WGS) entry which is preliminary data.</text>
</comment>
<dbReference type="SUPFAM" id="SSF51905">
    <property type="entry name" value="FAD/NAD(P)-binding domain"/>
    <property type="match status" value="1"/>
</dbReference>
<dbReference type="GO" id="GO:0016491">
    <property type="term" value="F:oxidoreductase activity"/>
    <property type="evidence" value="ECO:0007669"/>
    <property type="project" value="UniProtKB-KW"/>
</dbReference>
<dbReference type="AlphaFoldDB" id="A0A918CPW8"/>
<keyword evidence="5" id="KW-1185">Reference proteome</keyword>
<dbReference type="Proteomes" id="UP000603865">
    <property type="component" value="Unassembled WGS sequence"/>
</dbReference>
<name>A0A918CPW8_9DEIO</name>
<keyword evidence="1" id="KW-0285">Flavoprotein</keyword>
<evidence type="ECO:0000256" key="1">
    <source>
        <dbReference type="ARBA" id="ARBA00022630"/>
    </source>
</evidence>
<dbReference type="Pfam" id="PF07992">
    <property type="entry name" value="Pyr_redox_2"/>
    <property type="match status" value="2"/>
</dbReference>
<sequence length="305" mass="31870">MRYDALVIGGSFAGLSGALQIARTGRPVGVLDGGQPRNRFATESHGFFGFDGTPPSQMIAAARADLAAYPNVTLLDALATDARRDADAFIVTLSSGQQLEAGKLLLAFGVTDVLPELPGVRARWGQTVLPCPYCHGYEVKGRRLGVLHTFPGSSHQALLISDWGPTTYFLNGQPTLDRETIAKLAKRGITVEAAPVVDLAGEAPQLTGVRLESGQVTPIDALFIGTRTRLNSTVAEQLGCAIDDGPVGPVIRTDSNKLTTVPGVYAAGDIAQFGANATLASAAGVFAGVSLHQSLIFEPLQPLPA</sequence>
<evidence type="ECO:0000313" key="4">
    <source>
        <dbReference type="EMBL" id="GGR32737.1"/>
    </source>
</evidence>
<feature type="domain" description="FAD/NAD(P)-binding" evidence="3">
    <location>
        <begin position="3"/>
        <end position="129"/>
    </location>
</feature>
<dbReference type="InterPro" id="IPR050097">
    <property type="entry name" value="Ferredoxin-NADP_redctase_2"/>
</dbReference>
<accession>A0A918CPW8</accession>